<protein>
    <recommendedName>
        <fullName evidence="4">YlaH-like protein</fullName>
    </recommendedName>
</protein>
<proteinExistence type="predicted"/>
<name>A0ABS2RC42_9BACI</name>
<reference evidence="2 3" key="1">
    <citation type="submission" date="2021-01" db="EMBL/GenBank/DDBJ databases">
        <title>Genomic Encyclopedia of Type Strains, Phase IV (KMG-IV): sequencing the most valuable type-strain genomes for metagenomic binning, comparative biology and taxonomic classification.</title>
        <authorList>
            <person name="Goeker M."/>
        </authorList>
    </citation>
    <scope>NUCLEOTIDE SEQUENCE [LARGE SCALE GENOMIC DNA]</scope>
    <source>
        <strain evidence="2 3">DSM 105453</strain>
    </source>
</reference>
<keyword evidence="1" id="KW-0472">Membrane</keyword>
<organism evidence="2 3">
    <name type="scientific">Siminovitchia thermophila</name>
    <dbReference type="NCBI Taxonomy" id="1245522"/>
    <lineage>
        <taxon>Bacteria</taxon>
        <taxon>Bacillati</taxon>
        <taxon>Bacillota</taxon>
        <taxon>Bacilli</taxon>
        <taxon>Bacillales</taxon>
        <taxon>Bacillaceae</taxon>
        <taxon>Siminovitchia</taxon>
    </lineage>
</organism>
<feature type="transmembrane region" description="Helical" evidence="1">
    <location>
        <begin position="67"/>
        <end position="87"/>
    </location>
</feature>
<evidence type="ECO:0000313" key="2">
    <source>
        <dbReference type="EMBL" id="MBM7716764.1"/>
    </source>
</evidence>
<evidence type="ECO:0000256" key="1">
    <source>
        <dbReference type="SAM" id="Phobius"/>
    </source>
</evidence>
<sequence>MNFFGSLASIIAMTKEDQAVIDRFSAIYRFYYDLTQNPPTANWLFYVTIIALSILVYKLGFAKKLPLLKSAIIYIFLIAGCTVLTFLGIFLPIAEGLIVAALILILYKIRLHKEKKSGAL</sequence>
<dbReference type="EMBL" id="JAFBFH010000032">
    <property type="protein sequence ID" value="MBM7716764.1"/>
    <property type="molecule type" value="Genomic_DNA"/>
</dbReference>
<dbReference type="InterPro" id="IPR025620">
    <property type="entry name" value="YlaH"/>
</dbReference>
<evidence type="ECO:0008006" key="4">
    <source>
        <dbReference type="Google" id="ProtNLM"/>
    </source>
</evidence>
<keyword evidence="1" id="KW-0812">Transmembrane</keyword>
<keyword evidence="3" id="KW-1185">Reference proteome</keyword>
<dbReference type="Proteomes" id="UP000823485">
    <property type="component" value="Unassembled WGS sequence"/>
</dbReference>
<evidence type="ECO:0000313" key="3">
    <source>
        <dbReference type="Proteomes" id="UP000823485"/>
    </source>
</evidence>
<dbReference type="Pfam" id="PF14036">
    <property type="entry name" value="YlaH"/>
    <property type="match status" value="1"/>
</dbReference>
<keyword evidence="1" id="KW-1133">Transmembrane helix</keyword>
<gene>
    <name evidence="2" type="ORF">JOC94_003788</name>
</gene>
<dbReference type="RefSeq" id="WP_171973874.1">
    <property type="nucleotide sequence ID" value="NZ_JAFBFH010000032.1"/>
</dbReference>
<comment type="caution">
    <text evidence="2">The sequence shown here is derived from an EMBL/GenBank/DDBJ whole genome shotgun (WGS) entry which is preliminary data.</text>
</comment>
<feature type="transmembrane region" description="Helical" evidence="1">
    <location>
        <begin position="43"/>
        <end position="60"/>
    </location>
</feature>
<accession>A0ABS2RC42</accession>